<feature type="region of interest" description="Disordered" evidence="1">
    <location>
        <begin position="1"/>
        <end position="21"/>
    </location>
</feature>
<organism evidence="2">
    <name type="scientific">Phytophthora nicotianae</name>
    <name type="common">Potato buckeye rot agent</name>
    <name type="synonym">Phytophthora parasitica</name>
    <dbReference type="NCBI Taxonomy" id="4792"/>
    <lineage>
        <taxon>Eukaryota</taxon>
        <taxon>Sar</taxon>
        <taxon>Stramenopiles</taxon>
        <taxon>Oomycota</taxon>
        <taxon>Peronosporomycetes</taxon>
        <taxon>Peronosporales</taxon>
        <taxon>Peronosporaceae</taxon>
        <taxon>Phytophthora</taxon>
    </lineage>
</organism>
<evidence type="ECO:0000313" key="2">
    <source>
        <dbReference type="EMBL" id="ETL26831.1"/>
    </source>
</evidence>
<accession>W2HYA9</accession>
<dbReference type="Proteomes" id="UP000053864">
    <property type="component" value="Unassembled WGS sequence"/>
</dbReference>
<proteinExistence type="predicted"/>
<feature type="non-terminal residue" evidence="2">
    <location>
        <position position="123"/>
    </location>
</feature>
<reference evidence="2" key="1">
    <citation type="submission" date="2013-11" db="EMBL/GenBank/DDBJ databases">
        <title>The Genome Sequence of Phytophthora parasitica CJ05E6.</title>
        <authorList>
            <consortium name="The Broad Institute Genomics Platform"/>
            <person name="Russ C."/>
            <person name="Tyler B."/>
            <person name="Panabieres F."/>
            <person name="Shan W."/>
            <person name="Tripathy S."/>
            <person name="Grunwald N."/>
            <person name="Machado M."/>
            <person name="Johnson C.S."/>
            <person name="Arredondo F."/>
            <person name="Hong C."/>
            <person name="Coffey M."/>
            <person name="Young S.K."/>
            <person name="Zeng Q."/>
            <person name="Gargeya S."/>
            <person name="Fitzgerald M."/>
            <person name="Abouelleil A."/>
            <person name="Alvarado L."/>
            <person name="Chapman S.B."/>
            <person name="Gainer-Dewar J."/>
            <person name="Goldberg J."/>
            <person name="Griggs A."/>
            <person name="Gujja S."/>
            <person name="Hansen M."/>
            <person name="Howarth C."/>
            <person name="Imamovic A."/>
            <person name="Ireland A."/>
            <person name="Larimer J."/>
            <person name="McCowan C."/>
            <person name="Murphy C."/>
            <person name="Pearson M."/>
            <person name="Poon T.W."/>
            <person name="Priest M."/>
            <person name="Roberts A."/>
            <person name="Saif S."/>
            <person name="Shea T."/>
            <person name="Sykes S."/>
            <person name="Wortman J."/>
            <person name="Nusbaum C."/>
            <person name="Birren B."/>
        </authorList>
    </citation>
    <scope>NUCLEOTIDE SEQUENCE [LARGE SCALE GENOMIC DNA]</scope>
    <source>
        <strain evidence="2">CJ05E6</strain>
    </source>
</reference>
<evidence type="ECO:0000256" key="1">
    <source>
        <dbReference type="SAM" id="MobiDB-lite"/>
    </source>
</evidence>
<dbReference type="AlphaFoldDB" id="W2HYA9"/>
<protein>
    <submittedName>
        <fullName evidence="2">Uncharacterized protein</fullName>
    </submittedName>
</protein>
<sequence>MEAAESMSTSQASSQGNTTNQARIERLETLRRMPLNDLKQVRLLSVLAARFRCPVVLVSPDPDQRTVSAWLHTYCPKDTVTSSYTRTHGSKYALRLPALGTGCRYRADLVGSFLKTRQLFLFS</sequence>
<name>W2HYA9_PHYNI</name>
<dbReference type="EMBL" id="KI676138">
    <property type="protein sequence ID" value="ETL26831.1"/>
    <property type="molecule type" value="Genomic_DNA"/>
</dbReference>
<gene>
    <name evidence="2" type="ORF">L916_19554</name>
</gene>